<proteinExistence type="predicted"/>
<evidence type="ECO:0000313" key="2">
    <source>
        <dbReference type="Proteomes" id="UP000199607"/>
    </source>
</evidence>
<dbReference type="AlphaFoldDB" id="A0A1I4JMB2"/>
<sequence length="136" mass="15168">MQTIAISEKSWFRRSQKGHVRQHVTGGFSIEARKPMSTTHTAPQERTASLASHLTDALARSFTLGVDATGSTHHYYRPADAVVVFDGRTLDHYQPLDGRPLAEWQAFVADERGWASTGQFAQLGLQHDLERKEAHA</sequence>
<dbReference type="STRING" id="553466.SAMN04487950_4569"/>
<evidence type="ECO:0000313" key="1">
    <source>
        <dbReference type="EMBL" id="SFL67421.1"/>
    </source>
</evidence>
<keyword evidence="2" id="KW-1185">Reference proteome</keyword>
<organism evidence="1 2">
    <name type="scientific">Halogranum rubrum</name>
    <dbReference type="NCBI Taxonomy" id="553466"/>
    <lineage>
        <taxon>Archaea</taxon>
        <taxon>Methanobacteriati</taxon>
        <taxon>Methanobacteriota</taxon>
        <taxon>Stenosarchaea group</taxon>
        <taxon>Halobacteria</taxon>
        <taxon>Halobacteriales</taxon>
        <taxon>Haloferacaceae</taxon>
    </lineage>
</organism>
<name>A0A1I4JMB2_9EURY</name>
<protein>
    <submittedName>
        <fullName evidence="1">Uncharacterized protein</fullName>
    </submittedName>
</protein>
<accession>A0A1I4JMB2</accession>
<reference evidence="2" key="1">
    <citation type="submission" date="2016-10" db="EMBL/GenBank/DDBJ databases">
        <authorList>
            <person name="Varghese N."/>
            <person name="Submissions S."/>
        </authorList>
    </citation>
    <scope>NUCLEOTIDE SEQUENCE [LARGE SCALE GENOMIC DNA]</scope>
    <source>
        <strain evidence="2">CGMCC 1.7738</strain>
    </source>
</reference>
<gene>
    <name evidence="1" type="ORF">SAMN04487950_4569</name>
</gene>
<dbReference type="Proteomes" id="UP000199607">
    <property type="component" value="Unassembled WGS sequence"/>
</dbReference>
<dbReference type="EMBL" id="FOTC01000012">
    <property type="protein sequence ID" value="SFL67421.1"/>
    <property type="molecule type" value="Genomic_DNA"/>
</dbReference>